<dbReference type="CDD" id="cd07750">
    <property type="entry name" value="PolyPPase_VTC_like"/>
    <property type="match status" value="1"/>
</dbReference>
<organism evidence="2 3">
    <name type="scientific">Leucobacter muris</name>
    <dbReference type="NCBI Taxonomy" id="1935379"/>
    <lineage>
        <taxon>Bacteria</taxon>
        <taxon>Bacillati</taxon>
        <taxon>Actinomycetota</taxon>
        <taxon>Actinomycetes</taxon>
        <taxon>Micrococcales</taxon>
        <taxon>Microbacteriaceae</taxon>
        <taxon>Leucobacter</taxon>
    </lineage>
</organism>
<dbReference type="Gene3D" id="3.20.100.30">
    <property type="entry name" value="VTC, catalytic tunnel domain"/>
    <property type="match status" value="1"/>
</dbReference>
<evidence type="ECO:0000313" key="3">
    <source>
        <dbReference type="Proteomes" id="UP000285768"/>
    </source>
</evidence>
<sequence>MTPVERSTERFSEVTLGELVADAELLTRVDRKYLLPADDAVTVIRGLDASTRVLDVDGAHGCDYASVYFDTPDRLSYRLAAQPRRRRFKLRTRAYAGSGAAFLEMKTRGGRGATVKERIPYAARDLDRLTAEGRVYAAESLASIGLDPGLDAQLRPAITTRYRRTTLLLGDGSRATVDTGLLWLDADGRRLSLPGHVIVESKSVGHVTPLDRALWRSGHRPQNISKFGTGTAALHPELPGNKWARLLRGPFASPRQTHPHSPKERP</sequence>
<keyword evidence="3" id="KW-1185">Reference proteome</keyword>
<accession>A0ABX5QC62</accession>
<dbReference type="RefSeq" id="WP_017884248.1">
    <property type="nucleotide sequence ID" value="NZ_CP035037.1"/>
</dbReference>
<dbReference type="InterPro" id="IPR033469">
    <property type="entry name" value="CYTH-like_dom_sf"/>
</dbReference>
<gene>
    <name evidence="2" type="ORF">Leucomu_00730</name>
</gene>
<proteinExistence type="predicted"/>
<evidence type="ECO:0000259" key="1">
    <source>
        <dbReference type="Pfam" id="PF09359"/>
    </source>
</evidence>
<dbReference type="Proteomes" id="UP000285768">
    <property type="component" value="Chromosome"/>
</dbReference>
<dbReference type="Pfam" id="PF09359">
    <property type="entry name" value="VTC"/>
    <property type="match status" value="1"/>
</dbReference>
<reference evidence="2 3" key="1">
    <citation type="submission" date="2019-01" db="EMBL/GenBank/DDBJ databases">
        <title>Leucobacter muris sp. nov. isolated from the nose of a laboratory mouse.</title>
        <authorList>
            <person name="Benga L."/>
            <person name="Sproeer C."/>
            <person name="Schumann P."/>
            <person name="Verbarg S."/>
            <person name="Bunk B."/>
            <person name="Engelhardt E."/>
            <person name="Benten P.M."/>
            <person name="Sager M."/>
        </authorList>
    </citation>
    <scope>NUCLEOTIDE SEQUENCE [LARGE SCALE GENOMIC DNA]</scope>
    <source>
        <strain evidence="2 3">DSM 101948</strain>
    </source>
</reference>
<feature type="domain" description="VTC" evidence="1">
    <location>
        <begin position="28"/>
        <end position="235"/>
    </location>
</feature>
<dbReference type="InterPro" id="IPR018966">
    <property type="entry name" value="VTC_domain"/>
</dbReference>
<protein>
    <submittedName>
        <fullName evidence="2">Polyphosphate polymerase domain-containing protein</fullName>
    </submittedName>
</protein>
<dbReference type="EMBL" id="CP035037">
    <property type="protein sequence ID" value="QAB16657.1"/>
    <property type="molecule type" value="Genomic_DNA"/>
</dbReference>
<dbReference type="InterPro" id="IPR042267">
    <property type="entry name" value="VTC_sf"/>
</dbReference>
<evidence type="ECO:0000313" key="2">
    <source>
        <dbReference type="EMBL" id="QAB16657.1"/>
    </source>
</evidence>
<dbReference type="SUPFAM" id="SSF55154">
    <property type="entry name" value="CYTH-like phosphatases"/>
    <property type="match status" value="1"/>
</dbReference>
<name>A0ABX5QC62_9MICO</name>